<dbReference type="PANTHER" id="PTHR47129">
    <property type="entry name" value="QUINONE OXIDOREDUCTASE 2"/>
    <property type="match status" value="1"/>
</dbReference>
<accession>A0A8T9SZI6</accession>
<evidence type="ECO:0000259" key="1">
    <source>
        <dbReference type="Pfam" id="PF05368"/>
    </source>
</evidence>
<feature type="domain" description="NmrA-like" evidence="1">
    <location>
        <begin position="2"/>
        <end position="282"/>
    </location>
</feature>
<dbReference type="EMBL" id="CP095053">
    <property type="protein sequence ID" value="UOR06801.1"/>
    <property type="molecule type" value="Genomic_DNA"/>
</dbReference>
<dbReference type="CDD" id="cd05269">
    <property type="entry name" value="TMR_SDR_a"/>
    <property type="match status" value="1"/>
</dbReference>
<dbReference type="SUPFAM" id="SSF51735">
    <property type="entry name" value="NAD(P)-binding Rossmann-fold domains"/>
    <property type="match status" value="1"/>
</dbReference>
<evidence type="ECO:0000313" key="3">
    <source>
        <dbReference type="Proteomes" id="UP000829925"/>
    </source>
</evidence>
<sequence>MILITGATGHIGMAVVQQLLTKITPSQVAALVRNAAKAAPLQDLGIAIRLGDYDDPAALERAMQGIEKVLLVSGGGDEHGLQQHYNVVNAAKKAGVSCIAYTGRALQERDSLANELMVRHFQTEDYIKASGLRYVLFRNILYMDTLPQFVGPAVFESGINLPAGEGRVSFALRRDMGEAIANVLAEGDCENRTYTFTNTGTYSFADVAATLSELSGKEVRYMNLDDETFAANMKARSVPESVTRFVLAFMTDIKHGQESTVSEELEQVLGRKPASLKEGLETLFAL</sequence>
<dbReference type="AlphaFoldDB" id="A0A8T9SZI6"/>
<dbReference type="Pfam" id="PF05368">
    <property type="entry name" value="NmrA"/>
    <property type="match status" value="1"/>
</dbReference>
<reference evidence="2 3" key="1">
    <citation type="submission" date="2022-04" db="EMBL/GenBank/DDBJ databases">
        <title>Hymenobacter sp. isolated from the air.</title>
        <authorList>
            <person name="Won M."/>
            <person name="Lee C.-M."/>
            <person name="Woen H.-Y."/>
            <person name="Kwon S.-W."/>
        </authorList>
    </citation>
    <scope>NUCLEOTIDE SEQUENCE [LARGE SCALE GENOMIC DNA]</scope>
    <source>
        <strain evidence="3">5413 J-13</strain>
    </source>
</reference>
<dbReference type="InterPro" id="IPR008030">
    <property type="entry name" value="NmrA-like"/>
</dbReference>
<protein>
    <submittedName>
        <fullName evidence="2">SDR family oxidoreductase</fullName>
    </submittedName>
</protein>
<dbReference type="Proteomes" id="UP000829925">
    <property type="component" value="Chromosome"/>
</dbReference>
<gene>
    <name evidence="2" type="ORF">MUN82_06780</name>
</gene>
<dbReference type="PANTHER" id="PTHR47129:SF1">
    <property type="entry name" value="NMRA-LIKE DOMAIN-CONTAINING PROTEIN"/>
    <property type="match status" value="1"/>
</dbReference>
<keyword evidence="3" id="KW-1185">Reference proteome</keyword>
<name>A0A8T9SZI6_9BACT</name>
<dbReference type="Gene3D" id="3.90.25.10">
    <property type="entry name" value="UDP-galactose 4-epimerase, domain 1"/>
    <property type="match status" value="1"/>
</dbReference>
<proteinExistence type="predicted"/>
<dbReference type="InterPro" id="IPR052718">
    <property type="entry name" value="NmrA-type_oxidoreductase"/>
</dbReference>
<dbReference type="Gene3D" id="3.40.50.720">
    <property type="entry name" value="NAD(P)-binding Rossmann-like Domain"/>
    <property type="match status" value="1"/>
</dbReference>
<evidence type="ECO:0000313" key="2">
    <source>
        <dbReference type="EMBL" id="UOR06801.1"/>
    </source>
</evidence>
<dbReference type="KEGG" id="haei:MUN82_06780"/>
<organism evidence="2 3">
    <name type="scientific">Hymenobacter aerilatus</name>
    <dbReference type="NCBI Taxonomy" id="2932251"/>
    <lineage>
        <taxon>Bacteria</taxon>
        <taxon>Pseudomonadati</taxon>
        <taxon>Bacteroidota</taxon>
        <taxon>Cytophagia</taxon>
        <taxon>Cytophagales</taxon>
        <taxon>Hymenobacteraceae</taxon>
        <taxon>Hymenobacter</taxon>
    </lineage>
</organism>
<dbReference type="InterPro" id="IPR036291">
    <property type="entry name" value="NAD(P)-bd_dom_sf"/>
</dbReference>
<dbReference type="RefSeq" id="WP_245096072.1">
    <property type="nucleotide sequence ID" value="NZ_CP095053.1"/>
</dbReference>